<feature type="signal peptide" evidence="14">
    <location>
        <begin position="1"/>
        <end position="18"/>
    </location>
</feature>
<dbReference type="AlphaFoldDB" id="A0A7R9LIG0"/>
<gene>
    <name evidence="17" type="ORF">ONB1V03_LOCUS2874</name>
</gene>
<evidence type="ECO:0000313" key="18">
    <source>
        <dbReference type="Proteomes" id="UP000728032"/>
    </source>
</evidence>
<dbReference type="InterPro" id="IPR008814">
    <property type="entry name" value="Swp1"/>
</dbReference>
<dbReference type="Pfam" id="PF25147">
    <property type="entry name" value="Ribophorin_II_C"/>
    <property type="match status" value="1"/>
</dbReference>
<comment type="function">
    <text evidence="1">Subunit of the oligosaccharyl transferase (OST) complex that catalyzes the initial transfer of a defined glycan (Glc(3)Man(9)GlcNAc(2) in eukaryotes) from the lipid carrier dolichol-pyrophosphate to an asparagine residue within an Asn-X-Ser/Thr consensus motif in nascent polypeptide chains, the first step in protein N-glycosylation. N-glycosylation occurs cotranslationally and the complex associates with the Sec61 complex at the channel-forming translocon complex that mediates protein translocation across the endoplasmic reticulum (ER). All subunits are required for a maximal enzyme activity.</text>
</comment>
<evidence type="ECO:0000256" key="4">
    <source>
        <dbReference type="ARBA" id="ARBA00009038"/>
    </source>
</evidence>
<dbReference type="Pfam" id="PF23860">
    <property type="entry name" value="Ribophorin_II_3rd"/>
    <property type="match status" value="1"/>
</dbReference>
<keyword evidence="6 13" id="KW-0812">Transmembrane</keyword>
<comment type="similarity">
    <text evidence="4">Belongs to the SWP1 family.</text>
</comment>
<accession>A0A7R9LIG0</accession>
<evidence type="ECO:0000256" key="2">
    <source>
        <dbReference type="ARBA" id="ARBA00004477"/>
    </source>
</evidence>
<organism evidence="17">
    <name type="scientific">Oppiella nova</name>
    <dbReference type="NCBI Taxonomy" id="334625"/>
    <lineage>
        <taxon>Eukaryota</taxon>
        <taxon>Metazoa</taxon>
        <taxon>Ecdysozoa</taxon>
        <taxon>Arthropoda</taxon>
        <taxon>Chelicerata</taxon>
        <taxon>Arachnida</taxon>
        <taxon>Acari</taxon>
        <taxon>Acariformes</taxon>
        <taxon>Sarcoptiformes</taxon>
        <taxon>Oribatida</taxon>
        <taxon>Brachypylina</taxon>
        <taxon>Oppioidea</taxon>
        <taxon>Oppiidae</taxon>
        <taxon>Oppiella</taxon>
    </lineage>
</organism>
<dbReference type="GO" id="GO:0006487">
    <property type="term" value="P:protein N-linked glycosylation"/>
    <property type="evidence" value="ECO:0007669"/>
    <property type="project" value="TreeGrafter"/>
</dbReference>
<evidence type="ECO:0000256" key="13">
    <source>
        <dbReference type="SAM" id="Phobius"/>
    </source>
</evidence>
<name>A0A7R9LIG0_9ACAR</name>
<dbReference type="GO" id="GO:0008250">
    <property type="term" value="C:oligosaccharyltransferase complex"/>
    <property type="evidence" value="ECO:0007669"/>
    <property type="project" value="InterPro"/>
</dbReference>
<evidence type="ECO:0000256" key="1">
    <source>
        <dbReference type="ARBA" id="ARBA00002791"/>
    </source>
</evidence>
<evidence type="ECO:0000256" key="5">
    <source>
        <dbReference type="ARBA" id="ARBA00017612"/>
    </source>
</evidence>
<feature type="domain" description="Ribophorin II third" evidence="15">
    <location>
        <begin position="45"/>
        <end position="171"/>
    </location>
</feature>
<evidence type="ECO:0000259" key="16">
    <source>
        <dbReference type="Pfam" id="PF25147"/>
    </source>
</evidence>
<dbReference type="OrthoDB" id="432292at2759"/>
<evidence type="ECO:0000256" key="8">
    <source>
        <dbReference type="ARBA" id="ARBA00022824"/>
    </source>
</evidence>
<feature type="domain" description="Ribophorin II C-terminal" evidence="16">
    <location>
        <begin position="197"/>
        <end position="247"/>
    </location>
</feature>
<dbReference type="Proteomes" id="UP000728032">
    <property type="component" value="Unassembled WGS sequence"/>
</dbReference>
<evidence type="ECO:0000256" key="14">
    <source>
        <dbReference type="SAM" id="SignalP"/>
    </source>
</evidence>
<evidence type="ECO:0000256" key="10">
    <source>
        <dbReference type="ARBA" id="ARBA00023136"/>
    </source>
</evidence>
<evidence type="ECO:0000256" key="6">
    <source>
        <dbReference type="ARBA" id="ARBA00022692"/>
    </source>
</evidence>
<evidence type="ECO:0000256" key="7">
    <source>
        <dbReference type="ARBA" id="ARBA00022729"/>
    </source>
</evidence>
<dbReference type="InterPro" id="IPR056790">
    <property type="entry name" value="Ribophorin_II_C"/>
</dbReference>
<keyword evidence="18" id="KW-1185">Reference proteome</keyword>
<dbReference type="EMBL" id="CAJPVJ010000741">
    <property type="protein sequence ID" value="CAG2163291.1"/>
    <property type="molecule type" value="Genomic_DNA"/>
</dbReference>
<dbReference type="UniPathway" id="UPA00378"/>
<evidence type="ECO:0000256" key="3">
    <source>
        <dbReference type="ARBA" id="ARBA00004922"/>
    </source>
</evidence>
<keyword evidence="10 13" id="KW-0472">Membrane</keyword>
<keyword evidence="8" id="KW-0256">Endoplasmic reticulum</keyword>
<evidence type="ECO:0000256" key="9">
    <source>
        <dbReference type="ARBA" id="ARBA00022989"/>
    </source>
</evidence>
<reference evidence="17" key="1">
    <citation type="submission" date="2020-11" db="EMBL/GenBank/DDBJ databases">
        <authorList>
            <person name="Tran Van P."/>
        </authorList>
    </citation>
    <scope>NUCLEOTIDE SEQUENCE</scope>
</reference>
<keyword evidence="7 14" id="KW-0732">Signal</keyword>
<sequence length="261" mass="28850">MHFIEIAMVCVAISGVLSATPKAAEKTPVEQSDPPIVLRQVSIVNAEITVADRDTSGTGAVTALQYPTTISHPLDADSQQRVVIKFQLKDKLKGDVMSAHQTFVQMKNMKTKQEIVFIAEPDSALNYKLDLNLQTKAKDLNHMNGLYEISLIIGDASISNPILWKIASINLQLSNQLPDSEEVVSPFVSKPEIKHLFREPENRPAPVVSMAFSILVVVPIVILFGLWFKIGLNFSGFPLALSAPVFLCPDREYKPEIQTKK</sequence>
<evidence type="ECO:0000256" key="12">
    <source>
        <dbReference type="ARBA" id="ARBA00032139"/>
    </source>
</evidence>
<dbReference type="InterPro" id="IPR055374">
    <property type="entry name" value="Ribophorin_II_3rd"/>
</dbReference>
<proteinExistence type="inferred from homology"/>
<protein>
    <recommendedName>
        <fullName evidence="5">Dolichyl-diphosphooligosaccharide--protein glycosyltransferase subunit 2</fullName>
    </recommendedName>
    <alternativeName>
        <fullName evidence="12">Ribophorin II</fullName>
    </alternativeName>
    <alternativeName>
        <fullName evidence="11">Ribophorin-2</fullName>
    </alternativeName>
</protein>
<evidence type="ECO:0000256" key="11">
    <source>
        <dbReference type="ARBA" id="ARBA00030078"/>
    </source>
</evidence>
<comment type="subcellular location">
    <subcellularLocation>
        <location evidence="2">Endoplasmic reticulum membrane</location>
        <topology evidence="2">Multi-pass membrane protein</topology>
    </subcellularLocation>
</comment>
<dbReference type="PANTHER" id="PTHR12640:SF0">
    <property type="entry name" value="DOLICHYL-DIPHOSPHOOLIGOSACCHARIDE--PROTEIN GLYCOSYLTRANSFERASE SUBUNIT 2"/>
    <property type="match status" value="1"/>
</dbReference>
<dbReference type="PANTHER" id="PTHR12640">
    <property type="entry name" value="RIBOPHORIN II"/>
    <property type="match status" value="1"/>
</dbReference>
<comment type="pathway">
    <text evidence="3">Protein modification; protein glycosylation.</text>
</comment>
<feature type="transmembrane region" description="Helical" evidence="13">
    <location>
        <begin position="207"/>
        <end position="228"/>
    </location>
</feature>
<keyword evidence="9 13" id="KW-1133">Transmembrane helix</keyword>
<dbReference type="EMBL" id="OC915566">
    <property type="protein sequence ID" value="CAD7641017.1"/>
    <property type="molecule type" value="Genomic_DNA"/>
</dbReference>
<evidence type="ECO:0000313" key="17">
    <source>
        <dbReference type="EMBL" id="CAD7641017.1"/>
    </source>
</evidence>
<evidence type="ECO:0000259" key="15">
    <source>
        <dbReference type="Pfam" id="PF23860"/>
    </source>
</evidence>
<feature type="chain" id="PRO_5044130202" description="Dolichyl-diphosphooligosaccharide--protein glycosyltransferase subunit 2" evidence="14">
    <location>
        <begin position="19"/>
        <end position="261"/>
    </location>
</feature>